<feature type="region of interest" description="Disordered" evidence="1">
    <location>
        <begin position="1"/>
        <end position="21"/>
    </location>
</feature>
<name>A0ABM3RPK8_SPIOL</name>
<reference evidence="2" key="1">
    <citation type="journal article" date="2021" name="Nat. Commun.">
        <title>Genomic analyses provide insights into spinach domestication and the genetic basis of agronomic traits.</title>
        <authorList>
            <person name="Cai X."/>
            <person name="Sun X."/>
            <person name="Xu C."/>
            <person name="Sun H."/>
            <person name="Wang X."/>
            <person name="Ge C."/>
            <person name="Zhang Z."/>
            <person name="Wang Q."/>
            <person name="Fei Z."/>
            <person name="Jiao C."/>
            <person name="Wang Q."/>
        </authorList>
    </citation>
    <scope>NUCLEOTIDE SEQUENCE [LARGE SCALE GENOMIC DNA]</scope>
    <source>
        <strain evidence="2">cv. Varoflay</strain>
    </source>
</reference>
<keyword evidence="2" id="KW-1185">Reference proteome</keyword>
<dbReference type="Proteomes" id="UP000813463">
    <property type="component" value="Chromosome 1"/>
</dbReference>
<evidence type="ECO:0000313" key="3">
    <source>
        <dbReference type="RefSeq" id="XP_056697563.1"/>
    </source>
</evidence>
<accession>A0ABM3RPK8</accession>
<dbReference type="GeneID" id="110796749"/>
<proteinExistence type="predicted"/>
<reference evidence="3" key="2">
    <citation type="submission" date="2025-08" db="UniProtKB">
        <authorList>
            <consortium name="RefSeq"/>
        </authorList>
    </citation>
    <scope>IDENTIFICATION</scope>
    <source>
        <tissue evidence="3">Leaf</tissue>
    </source>
</reference>
<sequence length="114" mass="13380">MNLYQVSKIHKAASPPANSEKEIHRFRDLAHALKIDPQNREFQLNLKEVTSLLGWSPDFVEDALEVVQEEELFKGSVQNEKEENKRKERRGQRKEGILTCVPVLRMTPRWKRTL</sequence>
<dbReference type="RefSeq" id="XP_056697563.1">
    <property type="nucleotide sequence ID" value="XM_056841585.1"/>
</dbReference>
<protein>
    <submittedName>
        <fullName evidence="3">Uncharacterized protein isoform X1</fullName>
    </submittedName>
</protein>
<gene>
    <name evidence="3" type="primary">LOC110796749</name>
</gene>
<evidence type="ECO:0000256" key="1">
    <source>
        <dbReference type="SAM" id="MobiDB-lite"/>
    </source>
</evidence>
<evidence type="ECO:0000313" key="2">
    <source>
        <dbReference type="Proteomes" id="UP000813463"/>
    </source>
</evidence>
<organism evidence="2 3">
    <name type="scientific">Spinacia oleracea</name>
    <name type="common">Spinach</name>
    <dbReference type="NCBI Taxonomy" id="3562"/>
    <lineage>
        <taxon>Eukaryota</taxon>
        <taxon>Viridiplantae</taxon>
        <taxon>Streptophyta</taxon>
        <taxon>Embryophyta</taxon>
        <taxon>Tracheophyta</taxon>
        <taxon>Spermatophyta</taxon>
        <taxon>Magnoliopsida</taxon>
        <taxon>eudicotyledons</taxon>
        <taxon>Gunneridae</taxon>
        <taxon>Pentapetalae</taxon>
        <taxon>Caryophyllales</taxon>
        <taxon>Chenopodiaceae</taxon>
        <taxon>Chenopodioideae</taxon>
        <taxon>Anserineae</taxon>
        <taxon>Spinacia</taxon>
    </lineage>
</organism>